<dbReference type="Pfam" id="PF13793">
    <property type="entry name" value="Pribosyltran_N"/>
    <property type="match status" value="1"/>
</dbReference>
<dbReference type="GO" id="GO:0002189">
    <property type="term" value="C:ribose phosphate diphosphokinase complex"/>
    <property type="evidence" value="ECO:0007669"/>
    <property type="project" value="TreeGrafter"/>
</dbReference>
<dbReference type="GO" id="GO:0006015">
    <property type="term" value="P:5-phosphoribose 1-diphosphate biosynthetic process"/>
    <property type="evidence" value="ECO:0007669"/>
    <property type="project" value="TreeGrafter"/>
</dbReference>
<accession>A0A365U4G0</accession>
<proteinExistence type="predicted"/>
<dbReference type="RefSeq" id="WP_113290643.1">
    <property type="nucleotide sequence ID" value="NZ_QNTQ01000021.1"/>
</dbReference>
<dbReference type="OrthoDB" id="324294at2"/>
<dbReference type="GO" id="GO:0006164">
    <property type="term" value="P:purine nucleotide biosynthetic process"/>
    <property type="evidence" value="ECO:0007669"/>
    <property type="project" value="TreeGrafter"/>
</dbReference>
<evidence type="ECO:0000259" key="2">
    <source>
        <dbReference type="Pfam" id="PF13793"/>
    </source>
</evidence>
<name>A0A365U4G0_9RHOB</name>
<comment type="caution">
    <text evidence="3">The sequence shown here is derived from an EMBL/GenBank/DDBJ whole genome shotgun (WGS) entry which is preliminary data.</text>
</comment>
<dbReference type="GO" id="GO:0004749">
    <property type="term" value="F:ribose phosphate diphosphokinase activity"/>
    <property type="evidence" value="ECO:0007669"/>
    <property type="project" value="TreeGrafter"/>
</dbReference>
<dbReference type="InterPro" id="IPR000836">
    <property type="entry name" value="PRTase_dom"/>
</dbReference>
<dbReference type="PANTHER" id="PTHR10210:SF41">
    <property type="entry name" value="RIBOSE-PHOSPHATE PYROPHOSPHOKINASE 1, CHLOROPLASTIC"/>
    <property type="match status" value="1"/>
</dbReference>
<evidence type="ECO:0000313" key="3">
    <source>
        <dbReference type="EMBL" id="RBI83111.1"/>
    </source>
</evidence>
<evidence type="ECO:0000256" key="1">
    <source>
        <dbReference type="ARBA" id="ARBA00022727"/>
    </source>
</evidence>
<dbReference type="PANTHER" id="PTHR10210">
    <property type="entry name" value="RIBOSE-PHOSPHATE DIPHOSPHOKINASE FAMILY MEMBER"/>
    <property type="match status" value="1"/>
</dbReference>
<keyword evidence="4" id="KW-1185">Reference proteome</keyword>
<dbReference type="GO" id="GO:0005737">
    <property type="term" value="C:cytoplasm"/>
    <property type="evidence" value="ECO:0007669"/>
    <property type="project" value="TreeGrafter"/>
</dbReference>
<dbReference type="EMBL" id="QNTQ01000021">
    <property type="protein sequence ID" value="RBI83111.1"/>
    <property type="molecule type" value="Genomic_DNA"/>
</dbReference>
<dbReference type="Proteomes" id="UP000253370">
    <property type="component" value="Unassembled WGS sequence"/>
</dbReference>
<gene>
    <name evidence="3" type="ORF">DRV85_16825</name>
</gene>
<dbReference type="SMART" id="SM01400">
    <property type="entry name" value="Pribosyltran_N"/>
    <property type="match status" value="1"/>
</dbReference>
<organism evidence="3 4">
    <name type="scientific">Rhodosalinus halophilus</name>
    <dbReference type="NCBI Taxonomy" id="2259333"/>
    <lineage>
        <taxon>Bacteria</taxon>
        <taxon>Pseudomonadati</taxon>
        <taxon>Pseudomonadota</taxon>
        <taxon>Alphaproteobacteria</taxon>
        <taxon>Rhodobacterales</taxon>
        <taxon>Paracoccaceae</taxon>
        <taxon>Rhodosalinus</taxon>
    </lineage>
</organism>
<feature type="domain" description="Ribose-phosphate pyrophosphokinase N-terminal" evidence="2">
    <location>
        <begin position="2"/>
        <end position="121"/>
    </location>
</feature>
<reference evidence="3 4" key="1">
    <citation type="submission" date="2018-07" db="EMBL/GenBank/DDBJ databases">
        <title>Rhodosalinus sp. strain E84T genomic sequence and assembly.</title>
        <authorList>
            <person name="Liu Z.-W."/>
            <person name="Lu D.-C."/>
        </authorList>
    </citation>
    <scope>NUCLEOTIDE SEQUENCE [LARGE SCALE GENOMIC DNA]</scope>
    <source>
        <strain evidence="3 4">E84</strain>
    </source>
</reference>
<dbReference type="SUPFAM" id="SSF53271">
    <property type="entry name" value="PRTase-like"/>
    <property type="match status" value="2"/>
</dbReference>
<dbReference type="GO" id="GO:0000287">
    <property type="term" value="F:magnesium ion binding"/>
    <property type="evidence" value="ECO:0007669"/>
    <property type="project" value="InterPro"/>
</dbReference>
<dbReference type="InterPro" id="IPR005946">
    <property type="entry name" value="Rib-P_diPkinase"/>
</dbReference>
<dbReference type="GO" id="GO:0016301">
    <property type="term" value="F:kinase activity"/>
    <property type="evidence" value="ECO:0007669"/>
    <property type="project" value="UniProtKB-KW"/>
</dbReference>
<dbReference type="InterPro" id="IPR029099">
    <property type="entry name" value="Pribosyltran_N"/>
</dbReference>
<dbReference type="InterPro" id="IPR029057">
    <property type="entry name" value="PRTase-like"/>
</dbReference>
<keyword evidence="1" id="KW-0545">Nucleotide biosynthesis</keyword>
<dbReference type="Gene3D" id="3.40.50.2020">
    <property type="match status" value="2"/>
</dbReference>
<dbReference type="CDD" id="cd06223">
    <property type="entry name" value="PRTases_typeI"/>
    <property type="match status" value="1"/>
</dbReference>
<dbReference type="FunFam" id="3.40.50.2020:FF:000014">
    <property type="entry name" value="Ribose-phosphate pyrophosphokinase 1"/>
    <property type="match status" value="1"/>
</dbReference>
<dbReference type="AlphaFoldDB" id="A0A365U4G0"/>
<dbReference type="Pfam" id="PF14572">
    <property type="entry name" value="Pribosyl_synth"/>
    <property type="match status" value="1"/>
</dbReference>
<keyword evidence="3" id="KW-0808">Transferase</keyword>
<dbReference type="NCBIfam" id="TIGR01251">
    <property type="entry name" value="ribP_PPkin"/>
    <property type="match status" value="1"/>
</dbReference>
<protein>
    <submittedName>
        <fullName evidence="3">Ribose-phosphate pyrophosphokinase</fullName>
    </submittedName>
</protein>
<evidence type="ECO:0000313" key="4">
    <source>
        <dbReference type="Proteomes" id="UP000253370"/>
    </source>
</evidence>
<keyword evidence="3" id="KW-0418">Kinase</keyword>
<sequence length="336" mass="35293">MLFFALQGSDLLGRRVAAAGGFGLALHEEREFAGGEHKARPLVSVRGKDVFVLHGLQGTPGASANDRLIRLLFFLAACRENGAARVTAIAPYLAYSRKDRQTKARDPVTTRYVAQLFEAAGADAVITLDVHNLPAFQNAFRCRTLHLEARGLFAADIAARAEGRPLAVVSPDAGGVKRAELLRETLAETVGDEVGFGFMEKRRSSGVVSGSLFAGDVDGRVVHIVDDMIVGGGTIRRAAEAARAHGAAEVHAVATHGLFSDKTAATLGAEGLLDSVTVTDSAVPFTADPGPLVDRLRVLECAPLIAGAIRAMHYGTALSDLPKGAPRLVPFSGDAP</sequence>